<dbReference type="Gene3D" id="3.40.50.720">
    <property type="entry name" value="NAD(P)-binding Rossmann-like Domain"/>
    <property type="match status" value="1"/>
</dbReference>
<proteinExistence type="predicted"/>
<accession>A0A9X2A7A6</accession>
<sequence>MHKDLKIKWGIIGCGDVVRKKSGPAFNKNNLSELIAVMSRDGIKAKKFAKILGAEKHFDNVETLLKDREISAVYIATPPSTHAELAIQALEAGKNVYLEKPMALSSKEVSKIIKVLNTSECKLTIAHYRRRLPAFLKVKKLIDSGAIGEIRFADIRILQPLKSDLIAMGANEDWRIKPEISGGGYFHDLAPHQLDLMLLYFGNYRSYCGISGNQSSNYEADDYVNGLIRFENGIHFRGIWSFNMSVKESKDECLIYGSKGYLKFSFFGEKLELVSDSSHDLFHFRNPKYVQQPMIEATVDYFLDNGPNPCSAEEGLMVMKIMDGFCNNND</sequence>
<dbReference type="Pfam" id="PF22725">
    <property type="entry name" value="GFO_IDH_MocA_C3"/>
    <property type="match status" value="1"/>
</dbReference>
<gene>
    <name evidence="4" type="ORF">LU635_14410</name>
</gene>
<keyword evidence="5" id="KW-1185">Reference proteome</keyword>
<dbReference type="PANTHER" id="PTHR43818">
    <property type="entry name" value="BCDNA.GH03377"/>
    <property type="match status" value="1"/>
</dbReference>
<dbReference type="InterPro" id="IPR050463">
    <property type="entry name" value="Gfo/Idh/MocA_oxidrdct_glycsds"/>
</dbReference>
<dbReference type="AlphaFoldDB" id="A0A9X2A7A6"/>
<dbReference type="InterPro" id="IPR055170">
    <property type="entry name" value="GFO_IDH_MocA-like_dom"/>
</dbReference>
<dbReference type="Gene3D" id="3.30.360.10">
    <property type="entry name" value="Dihydrodipicolinate Reductase, domain 2"/>
    <property type="match status" value="1"/>
</dbReference>
<evidence type="ECO:0000259" key="3">
    <source>
        <dbReference type="Pfam" id="PF22725"/>
    </source>
</evidence>
<dbReference type="SUPFAM" id="SSF55347">
    <property type="entry name" value="Glyceraldehyde-3-phosphate dehydrogenase-like, C-terminal domain"/>
    <property type="match status" value="1"/>
</dbReference>
<dbReference type="Pfam" id="PF01408">
    <property type="entry name" value="GFO_IDH_MocA"/>
    <property type="match status" value="1"/>
</dbReference>
<dbReference type="GO" id="GO:0000166">
    <property type="term" value="F:nucleotide binding"/>
    <property type="evidence" value="ECO:0007669"/>
    <property type="project" value="InterPro"/>
</dbReference>
<organism evidence="4 5">
    <name type="scientific">Christiangramia crocea</name>
    <dbReference type="NCBI Taxonomy" id="2904124"/>
    <lineage>
        <taxon>Bacteria</taxon>
        <taxon>Pseudomonadati</taxon>
        <taxon>Bacteroidota</taxon>
        <taxon>Flavobacteriia</taxon>
        <taxon>Flavobacteriales</taxon>
        <taxon>Flavobacteriaceae</taxon>
        <taxon>Christiangramia</taxon>
    </lineage>
</organism>
<dbReference type="InterPro" id="IPR036291">
    <property type="entry name" value="NAD(P)-bd_dom_sf"/>
</dbReference>
<dbReference type="InterPro" id="IPR000683">
    <property type="entry name" value="Gfo/Idh/MocA-like_OxRdtase_N"/>
</dbReference>
<feature type="domain" description="Gfo/Idh/MocA-like oxidoreductase N-terminal" evidence="2">
    <location>
        <begin position="7"/>
        <end position="127"/>
    </location>
</feature>
<evidence type="ECO:0000259" key="2">
    <source>
        <dbReference type="Pfam" id="PF01408"/>
    </source>
</evidence>
<evidence type="ECO:0000313" key="5">
    <source>
        <dbReference type="Proteomes" id="UP001139344"/>
    </source>
</evidence>
<reference evidence="4" key="1">
    <citation type="submission" date="2021-12" db="EMBL/GenBank/DDBJ databases">
        <title>Description of Gramella crocea sp. nov., a new bacterium isolated from activated sludge.</title>
        <authorList>
            <person name="Zhang X."/>
        </authorList>
    </citation>
    <scope>NUCLEOTIDE SEQUENCE</scope>
    <source>
        <strain evidence="4">YB25</strain>
    </source>
</reference>
<dbReference type="RefSeq" id="WP_240100192.1">
    <property type="nucleotide sequence ID" value="NZ_JAJSON010000025.1"/>
</dbReference>
<dbReference type="PANTHER" id="PTHR43818:SF11">
    <property type="entry name" value="BCDNA.GH03377"/>
    <property type="match status" value="1"/>
</dbReference>
<protein>
    <submittedName>
        <fullName evidence="4">Gfo/Idh/MocA family oxidoreductase</fullName>
    </submittedName>
</protein>
<evidence type="ECO:0000313" key="4">
    <source>
        <dbReference type="EMBL" id="MCG9972840.1"/>
    </source>
</evidence>
<dbReference type="Proteomes" id="UP001139344">
    <property type="component" value="Unassembled WGS sequence"/>
</dbReference>
<evidence type="ECO:0000256" key="1">
    <source>
        <dbReference type="ARBA" id="ARBA00023002"/>
    </source>
</evidence>
<dbReference type="SUPFAM" id="SSF51735">
    <property type="entry name" value="NAD(P)-binding Rossmann-fold domains"/>
    <property type="match status" value="1"/>
</dbReference>
<dbReference type="GO" id="GO:0016491">
    <property type="term" value="F:oxidoreductase activity"/>
    <property type="evidence" value="ECO:0007669"/>
    <property type="project" value="UniProtKB-KW"/>
</dbReference>
<feature type="domain" description="GFO/IDH/MocA-like oxidoreductase" evidence="3">
    <location>
        <begin position="135"/>
        <end position="262"/>
    </location>
</feature>
<dbReference type="EMBL" id="JAJSON010000025">
    <property type="protein sequence ID" value="MCG9972840.1"/>
    <property type="molecule type" value="Genomic_DNA"/>
</dbReference>
<keyword evidence="1" id="KW-0560">Oxidoreductase</keyword>
<comment type="caution">
    <text evidence="4">The sequence shown here is derived from an EMBL/GenBank/DDBJ whole genome shotgun (WGS) entry which is preliminary data.</text>
</comment>
<name>A0A9X2A7A6_9FLAO</name>